<accession>A0A9E6SV33</accession>
<dbReference type="PIRSF" id="PIRSF001500">
    <property type="entry name" value="Chor_mut_pdt_Ppr"/>
    <property type="match status" value="1"/>
</dbReference>
<evidence type="ECO:0000313" key="14">
    <source>
        <dbReference type="Proteomes" id="UP000636394"/>
    </source>
</evidence>
<dbReference type="SUPFAM" id="SSF55021">
    <property type="entry name" value="ACT-like"/>
    <property type="match status" value="1"/>
</dbReference>
<reference evidence="12 14" key="1">
    <citation type="submission" date="2019-11" db="EMBL/GenBank/DDBJ databases">
        <title>Eggerthellaceae novel genus isolated from the rectal contents of marmort.</title>
        <authorList>
            <person name="Zhang G."/>
        </authorList>
    </citation>
    <scope>NUCLEOTIDE SEQUENCE [LARGE SCALE GENOMIC DNA]</scope>
    <source>
        <strain evidence="14">zg-886</strain>
        <strain evidence="12">Zg-886</strain>
    </source>
</reference>
<dbReference type="PANTHER" id="PTHR21022:SF19">
    <property type="entry name" value="PREPHENATE DEHYDRATASE-RELATED"/>
    <property type="match status" value="1"/>
</dbReference>
<keyword evidence="6" id="KW-0584">Phenylalanine biosynthesis</keyword>
<evidence type="ECO:0000259" key="10">
    <source>
        <dbReference type="PROSITE" id="PS51171"/>
    </source>
</evidence>
<name>A0A9E6SV33_9ACTN</name>
<dbReference type="CDD" id="cd13532">
    <property type="entry name" value="PBP2_PDT_like"/>
    <property type="match status" value="1"/>
</dbReference>
<evidence type="ECO:0000313" key="12">
    <source>
        <dbReference type="EMBL" id="NHM14368.1"/>
    </source>
</evidence>
<dbReference type="Proteomes" id="UP000671910">
    <property type="component" value="Chromosome"/>
</dbReference>
<dbReference type="KEGG" id="ebz:J7S26_02735"/>
<reference evidence="13" key="2">
    <citation type="submission" date="2021-04" db="EMBL/GenBank/DDBJ databases">
        <title>Novel species in family Eggerthellaceae.</title>
        <authorList>
            <person name="Zhang G."/>
        </authorList>
    </citation>
    <scope>NUCLEOTIDE SEQUENCE</scope>
    <source>
        <strain evidence="13">Zg-886</strain>
    </source>
</reference>
<protein>
    <recommendedName>
        <fullName evidence="3">Prephenate dehydratase</fullName>
        <ecNumber evidence="2">4.2.1.51</ecNumber>
    </recommendedName>
</protein>
<keyword evidence="14" id="KW-1185">Reference proteome</keyword>
<dbReference type="EMBL" id="CP072829">
    <property type="protein sequence ID" value="QTU84847.1"/>
    <property type="molecule type" value="Genomic_DNA"/>
</dbReference>
<evidence type="ECO:0000313" key="13">
    <source>
        <dbReference type="EMBL" id="QTU84847.1"/>
    </source>
</evidence>
<dbReference type="SUPFAM" id="SSF53850">
    <property type="entry name" value="Periplasmic binding protein-like II"/>
    <property type="match status" value="1"/>
</dbReference>
<dbReference type="Gene3D" id="3.30.70.260">
    <property type="match status" value="1"/>
</dbReference>
<dbReference type="RefSeq" id="WP_166339590.1">
    <property type="nucleotide sequence ID" value="NZ_CP072829.1"/>
</dbReference>
<dbReference type="GO" id="GO:0005737">
    <property type="term" value="C:cytoplasm"/>
    <property type="evidence" value="ECO:0007669"/>
    <property type="project" value="TreeGrafter"/>
</dbReference>
<dbReference type="PROSITE" id="PS51671">
    <property type="entry name" value="ACT"/>
    <property type="match status" value="1"/>
</dbReference>
<evidence type="ECO:0000256" key="3">
    <source>
        <dbReference type="ARBA" id="ARBA00021872"/>
    </source>
</evidence>
<feature type="site" description="Essential for prephenate dehydratase activity" evidence="9">
    <location>
        <position position="187"/>
    </location>
</feature>
<evidence type="ECO:0000256" key="8">
    <source>
        <dbReference type="ARBA" id="ARBA00047848"/>
    </source>
</evidence>
<evidence type="ECO:0000256" key="4">
    <source>
        <dbReference type="ARBA" id="ARBA00022605"/>
    </source>
</evidence>
<dbReference type="PANTHER" id="PTHR21022">
    <property type="entry name" value="PREPHENATE DEHYDRATASE P PROTEIN"/>
    <property type="match status" value="1"/>
</dbReference>
<dbReference type="AlphaFoldDB" id="A0A9E6SV33"/>
<dbReference type="CDD" id="cd04905">
    <property type="entry name" value="ACT_CM-PDT"/>
    <property type="match status" value="1"/>
</dbReference>
<evidence type="ECO:0000256" key="2">
    <source>
        <dbReference type="ARBA" id="ARBA00013147"/>
    </source>
</evidence>
<comment type="catalytic activity">
    <reaction evidence="8">
        <text>prephenate + H(+) = 3-phenylpyruvate + CO2 + H2O</text>
        <dbReference type="Rhea" id="RHEA:21648"/>
        <dbReference type="ChEBI" id="CHEBI:15377"/>
        <dbReference type="ChEBI" id="CHEBI:15378"/>
        <dbReference type="ChEBI" id="CHEBI:16526"/>
        <dbReference type="ChEBI" id="CHEBI:18005"/>
        <dbReference type="ChEBI" id="CHEBI:29934"/>
        <dbReference type="EC" id="4.2.1.51"/>
    </reaction>
</comment>
<dbReference type="InterPro" id="IPR045865">
    <property type="entry name" value="ACT-like_dom_sf"/>
</dbReference>
<keyword evidence="7 13" id="KW-0456">Lyase</keyword>
<feature type="domain" description="Prephenate dehydratase" evidence="10">
    <location>
        <begin position="13"/>
        <end position="194"/>
    </location>
</feature>
<evidence type="ECO:0000313" key="15">
    <source>
        <dbReference type="Proteomes" id="UP000671910"/>
    </source>
</evidence>
<dbReference type="InterPro" id="IPR002912">
    <property type="entry name" value="ACT_dom"/>
</dbReference>
<dbReference type="InterPro" id="IPR008242">
    <property type="entry name" value="Chor_mutase/pphenate_deHydtase"/>
</dbReference>
<comment type="pathway">
    <text evidence="1">Amino-acid biosynthesis; L-phenylalanine biosynthesis; phenylpyruvate from prephenate: step 1/1.</text>
</comment>
<feature type="domain" description="ACT" evidence="11">
    <location>
        <begin position="210"/>
        <end position="287"/>
    </location>
</feature>
<dbReference type="Proteomes" id="UP000636394">
    <property type="component" value="Unassembled WGS sequence"/>
</dbReference>
<dbReference type="EC" id="4.2.1.51" evidence="2"/>
<evidence type="ECO:0000256" key="1">
    <source>
        <dbReference type="ARBA" id="ARBA00004741"/>
    </source>
</evidence>
<sequence>MQTLYTRGSAAPSFAYLGPAGTYTDEAARAFAARLGIEDPDLVEFSSFDEVFDSVDRGRCEFGVVGKENALEGPVTATLDNFALKSSATILGEEVLDIHHCLLLQPGAKIEDVTRVASHAQGLAQCRRFITERLPGRASVVTASTADSARLVAEDPTVAGIANAFAADLYGVSVVARDIEDHFGNQTVFSLIGRQGHAPVFSGTRYKTSVALFMGEDRPGTLNMILTELAYANINLTLVQSRPTKQALGDYMFFIEFEGGVGDLAVQTALNCLRLKLREVKVVGSYPVA</sequence>
<keyword evidence="5" id="KW-0057">Aromatic amino acid biosynthesis</keyword>
<dbReference type="NCBIfam" id="NF008865">
    <property type="entry name" value="PRK11898.1"/>
    <property type="match status" value="1"/>
</dbReference>
<evidence type="ECO:0000256" key="6">
    <source>
        <dbReference type="ARBA" id="ARBA00023222"/>
    </source>
</evidence>
<dbReference type="InterPro" id="IPR001086">
    <property type="entry name" value="Preph_deHydtase"/>
</dbReference>
<dbReference type="GO" id="GO:0009094">
    <property type="term" value="P:L-phenylalanine biosynthetic process"/>
    <property type="evidence" value="ECO:0007669"/>
    <property type="project" value="UniProtKB-KW"/>
</dbReference>
<dbReference type="Gene3D" id="3.40.190.10">
    <property type="entry name" value="Periplasmic binding protein-like II"/>
    <property type="match status" value="2"/>
</dbReference>
<dbReference type="EMBL" id="WPCR01000007">
    <property type="protein sequence ID" value="NHM14368.1"/>
    <property type="molecule type" value="Genomic_DNA"/>
</dbReference>
<evidence type="ECO:0000256" key="7">
    <source>
        <dbReference type="ARBA" id="ARBA00023239"/>
    </source>
</evidence>
<evidence type="ECO:0000259" key="11">
    <source>
        <dbReference type="PROSITE" id="PS51671"/>
    </source>
</evidence>
<gene>
    <name evidence="13" type="primary">pheA</name>
    <name evidence="12" type="ORF">GMI68_06255</name>
    <name evidence="13" type="ORF">J7S26_02735</name>
</gene>
<proteinExistence type="predicted"/>
<dbReference type="PROSITE" id="PS51171">
    <property type="entry name" value="PREPHENATE_DEHYDR_3"/>
    <property type="match status" value="1"/>
</dbReference>
<dbReference type="Pfam" id="PF00800">
    <property type="entry name" value="PDT"/>
    <property type="match status" value="1"/>
</dbReference>
<dbReference type="Pfam" id="PF01842">
    <property type="entry name" value="ACT"/>
    <property type="match status" value="1"/>
</dbReference>
<evidence type="ECO:0000256" key="9">
    <source>
        <dbReference type="PIRSR" id="PIRSR001500-2"/>
    </source>
</evidence>
<keyword evidence="4" id="KW-0028">Amino-acid biosynthesis</keyword>
<organism evidence="13 15">
    <name type="scientific">Xiamenia xianingshaonis</name>
    <dbReference type="NCBI Taxonomy" id="2682776"/>
    <lineage>
        <taxon>Bacteria</taxon>
        <taxon>Bacillati</taxon>
        <taxon>Actinomycetota</taxon>
        <taxon>Coriobacteriia</taxon>
        <taxon>Eggerthellales</taxon>
        <taxon>Eggerthellaceae</taxon>
        <taxon>Xiamenia</taxon>
    </lineage>
</organism>
<evidence type="ECO:0000256" key="5">
    <source>
        <dbReference type="ARBA" id="ARBA00023141"/>
    </source>
</evidence>
<dbReference type="GO" id="GO:0004664">
    <property type="term" value="F:prephenate dehydratase activity"/>
    <property type="evidence" value="ECO:0007669"/>
    <property type="project" value="UniProtKB-EC"/>
</dbReference>